<evidence type="ECO:0000313" key="6">
    <source>
        <dbReference type="Proteomes" id="UP000233766"/>
    </source>
</evidence>
<dbReference type="InterPro" id="IPR029058">
    <property type="entry name" value="AB_hydrolase_fold"/>
</dbReference>
<evidence type="ECO:0000259" key="4">
    <source>
        <dbReference type="Pfam" id="PF00135"/>
    </source>
</evidence>
<dbReference type="InterPro" id="IPR019826">
    <property type="entry name" value="Carboxylesterase_B_AS"/>
</dbReference>
<organism evidence="5 6">
    <name type="scientific">Nocardia fluminea</name>
    <dbReference type="NCBI Taxonomy" id="134984"/>
    <lineage>
        <taxon>Bacteria</taxon>
        <taxon>Bacillati</taxon>
        <taxon>Actinomycetota</taxon>
        <taxon>Actinomycetes</taxon>
        <taxon>Mycobacteriales</taxon>
        <taxon>Nocardiaceae</taxon>
        <taxon>Nocardia</taxon>
    </lineage>
</organism>
<proteinExistence type="inferred from homology"/>
<accession>A0A2N3WW06</accession>
<evidence type="ECO:0000256" key="3">
    <source>
        <dbReference type="RuleBase" id="RU361235"/>
    </source>
</evidence>
<evidence type="ECO:0000313" key="5">
    <source>
        <dbReference type="EMBL" id="PKV98057.1"/>
    </source>
</evidence>
<feature type="domain" description="Carboxylesterase type B" evidence="4">
    <location>
        <begin position="45"/>
        <end position="514"/>
    </location>
</feature>
<dbReference type="SUPFAM" id="SSF53474">
    <property type="entry name" value="alpha/beta-Hydrolases"/>
    <property type="match status" value="1"/>
</dbReference>
<keyword evidence="2 3" id="KW-0378">Hydrolase</keyword>
<dbReference type="Gene3D" id="3.40.50.1820">
    <property type="entry name" value="alpha/beta hydrolase"/>
    <property type="match status" value="1"/>
</dbReference>
<reference evidence="5 6" key="1">
    <citation type="submission" date="2017-12" db="EMBL/GenBank/DDBJ databases">
        <title>Sequencing the genomes of 1000 Actinobacteria strains.</title>
        <authorList>
            <person name="Klenk H.-P."/>
        </authorList>
    </citation>
    <scope>NUCLEOTIDE SEQUENCE [LARGE SCALE GENOMIC DNA]</scope>
    <source>
        <strain evidence="5 6">DSM 44489</strain>
    </source>
</reference>
<evidence type="ECO:0000256" key="1">
    <source>
        <dbReference type="ARBA" id="ARBA00005964"/>
    </source>
</evidence>
<gene>
    <name evidence="5" type="ORF">ATK86_0063</name>
</gene>
<dbReference type="Pfam" id="PF00135">
    <property type="entry name" value="COesterase"/>
    <property type="match status" value="1"/>
</dbReference>
<dbReference type="PANTHER" id="PTHR11559">
    <property type="entry name" value="CARBOXYLESTERASE"/>
    <property type="match status" value="1"/>
</dbReference>
<dbReference type="EMBL" id="PJMW01000001">
    <property type="protein sequence ID" value="PKV98057.1"/>
    <property type="molecule type" value="Genomic_DNA"/>
</dbReference>
<dbReference type="AlphaFoldDB" id="A0A2N3WW06"/>
<sequence>MRVHIFTPRFEVTRWLVTAVVVTGLIAAVSPMARTEAAPTDTGSDPVVTVTGGPIRGLRSDGIVEYLGVPFAAPTTGENRFAPPQPAAPWTDPRPAITHSPQCPQASPMPLGMALQESSEDCLSIDIYVPQNAGDTALPVMVWLYGGAFVLGSNAQYDSPARLVREGKVIVAIPNYRVGPFGFLALPELAESTGGVAGTYGTLDQQAALRWIQDNATAFGGDPGNVTIFGESAGGMSVCTQLASPMARGLFHRAIIESGSCARSPLAPPSKDIAFQRSADYAASFGCHDPQTRLQCLRALPADRLTDSATTQLNSMAVTWSPVLDGVVVTAAPEQALAAGAAHGMPLIVGSNADEGATFIALLDYARATTPTATDYLHWTRELFGDNADQVLTRYPPADFVTPAKAKERVITDGFFACPALFTAEAARSGGAQVWQYRFNDAPLGHNPLLPGAFHAAEIPYVFSALMGVAIPLPPAADQLSRHIQQSWAQFAHTGDPVTAAFTAWPTTPGSTLEMGSDRITIGDSFARQHHCDLWSDIGHIG</sequence>
<dbReference type="GO" id="GO:0016787">
    <property type="term" value="F:hydrolase activity"/>
    <property type="evidence" value="ECO:0007669"/>
    <property type="project" value="UniProtKB-KW"/>
</dbReference>
<keyword evidence="6" id="KW-1185">Reference proteome</keyword>
<comment type="caution">
    <text evidence="5">The sequence shown here is derived from an EMBL/GenBank/DDBJ whole genome shotgun (WGS) entry which is preliminary data.</text>
</comment>
<dbReference type="Proteomes" id="UP000233766">
    <property type="component" value="Unassembled WGS sequence"/>
</dbReference>
<dbReference type="EC" id="3.1.1.-" evidence="3"/>
<protein>
    <recommendedName>
        <fullName evidence="3">Carboxylic ester hydrolase</fullName>
        <ecNumber evidence="3">3.1.1.-</ecNumber>
    </recommendedName>
</protein>
<dbReference type="InterPro" id="IPR050309">
    <property type="entry name" value="Type-B_Carboxylest/Lipase"/>
</dbReference>
<dbReference type="PROSITE" id="PS00122">
    <property type="entry name" value="CARBOXYLESTERASE_B_1"/>
    <property type="match status" value="1"/>
</dbReference>
<name>A0A2N3WW06_9NOCA</name>
<dbReference type="InterPro" id="IPR002018">
    <property type="entry name" value="CarbesteraseB"/>
</dbReference>
<comment type="similarity">
    <text evidence="1 3">Belongs to the type-B carboxylesterase/lipase family.</text>
</comment>
<evidence type="ECO:0000256" key="2">
    <source>
        <dbReference type="ARBA" id="ARBA00022801"/>
    </source>
</evidence>